<dbReference type="AlphaFoldDB" id="D1AR26"/>
<dbReference type="Proteomes" id="UP000000845">
    <property type="component" value="Chromosome"/>
</dbReference>
<evidence type="ECO:0000313" key="2">
    <source>
        <dbReference type="Proteomes" id="UP000000845"/>
    </source>
</evidence>
<reference evidence="2" key="1">
    <citation type="submission" date="2009-09" db="EMBL/GenBank/DDBJ databases">
        <title>The complete chromosome of Sebaldella termitidis ATCC 33386.</title>
        <authorList>
            <consortium name="US DOE Joint Genome Institute (JGI-PGF)"/>
            <person name="Lucas S."/>
            <person name="Copeland A."/>
            <person name="Lapidus A."/>
            <person name="Glavina del Rio T."/>
            <person name="Dalin E."/>
            <person name="Tice H."/>
            <person name="Bruce D."/>
            <person name="Goodwin L."/>
            <person name="Pitluck S."/>
            <person name="Kyrpides N."/>
            <person name="Mavromatis K."/>
            <person name="Ivanova N."/>
            <person name="Mikhailova N."/>
            <person name="Sims D."/>
            <person name="Meincke L."/>
            <person name="Brettin T."/>
            <person name="Detter J.C."/>
            <person name="Han C."/>
            <person name="Larimer F."/>
            <person name="Land M."/>
            <person name="Hauser L."/>
            <person name="Markowitz V."/>
            <person name="Cheng J.F."/>
            <person name="Hugenholtz P."/>
            <person name="Woyke T."/>
            <person name="Wu D."/>
            <person name="Eisen J.A."/>
        </authorList>
    </citation>
    <scope>NUCLEOTIDE SEQUENCE [LARGE SCALE GENOMIC DNA]</scope>
    <source>
        <strain evidence="2">ATCC 33386 / NCTC 11300</strain>
    </source>
</reference>
<accession>D1AR26</accession>
<dbReference type="HOGENOM" id="CLU_2939184_0_0_0"/>
<organism evidence="1 2">
    <name type="scientific">Sebaldella termitidis (strain ATCC 33386 / NCTC 11300)</name>
    <dbReference type="NCBI Taxonomy" id="526218"/>
    <lineage>
        <taxon>Bacteria</taxon>
        <taxon>Fusobacteriati</taxon>
        <taxon>Fusobacteriota</taxon>
        <taxon>Fusobacteriia</taxon>
        <taxon>Fusobacteriales</taxon>
        <taxon>Leptotrichiaceae</taxon>
        <taxon>Sebaldella</taxon>
    </lineage>
</organism>
<dbReference type="KEGG" id="str:Sterm_0842"/>
<keyword evidence="2" id="KW-1185">Reference proteome</keyword>
<reference evidence="1 2" key="2">
    <citation type="journal article" date="2010" name="Stand. Genomic Sci.">
        <title>Complete genome sequence of Sebaldella termitidis type strain (NCTC 11300).</title>
        <authorList>
            <person name="Harmon-Smith M."/>
            <person name="Celia L."/>
            <person name="Chertkov O."/>
            <person name="Lapidus A."/>
            <person name="Copeland A."/>
            <person name="Glavina Del Rio T."/>
            <person name="Nolan M."/>
            <person name="Lucas S."/>
            <person name="Tice H."/>
            <person name="Cheng J.F."/>
            <person name="Han C."/>
            <person name="Detter J.C."/>
            <person name="Bruce D."/>
            <person name="Goodwin L."/>
            <person name="Pitluck S."/>
            <person name="Pati A."/>
            <person name="Liolios K."/>
            <person name="Ivanova N."/>
            <person name="Mavromatis K."/>
            <person name="Mikhailova N."/>
            <person name="Chen A."/>
            <person name="Palaniappan K."/>
            <person name="Land M."/>
            <person name="Hauser L."/>
            <person name="Chang Y.J."/>
            <person name="Jeffries C.D."/>
            <person name="Brettin T."/>
            <person name="Goker M."/>
            <person name="Beck B."/>
            <person name="Bristow J."/>
            <person name="Eisen J.A."/>
            <person name="Markowitz V."/>
            <person name="Hugenholtz P."/>
            <person name="Kyrpides N.C."/>
            <person name="Klenk H.P."/>
            <person name="Chen F."/>
        </authorList>
    </citation>
    <scope>NUCLEOTIDE SEQUENCE [LARGE SCALE GENOMIC DNA]</scope>
    <source>
        <strain evidence="2">ATCC 33386 / NCTC 11300</strain>
    </source>
</reference>
<proteinExistence type="predicted"/>
<evidence type="ECO:0000313" key="1">
    <source>
        <dbReference type="EMBL" id="ACZ07714.1"/>
    </source>
</evidence>
<dbReference type="STRING" id="526218.Sterm_0842"/>
<sequence length="60" mass="6798">MEQILQLWTAEPLKVGYLVNIISLSENKEVKAEIIKIISQDVNEVGNWFNVITAKELGVK</sequence>
<protein>
    <submittedName>
        <fullName evidence="1">Uncharacterized protein</fullName>
    </submittedName>
</protein>
<gene>
    <name evidence="1" type="ordered locus">Sterm_0842</name>
</gene>
<name>D1AR26_SEBTE</name>
<dbReference type="EMBL" id="CP001739">
    <property type="protein sequence ID" value="ACZ07714.1"/>
    <property type="molecule type" value="Genomic_DNA"/>
</dbReference>
<dbReference type="RefSeq" id="WP_012860310.1">
    <property type="nucleotide sequence ID" value="NC_013517.1"/>
</dbReference>